<evidence type="ECO:0000313" key="8">
    <source>
        <dbReference type="RefSeq" id="XP_024938674.1"/>
    </source>
</evidence>
<reference evidence="8" key="1">
    <citation type="submission" date="2025-08" db="UniProtKB">
        <authorList>
            <consortium name="RefSeq"/>
        </authorList>
    </citation>
    <scope>IDENTIFICATION</scope>
</reference>
<dbReference type="GeneID" id="107265592"/>
<keyword evidence="4" id="KW-0456">Lyase</keyword>
<dbReference type="NCBIfam" id="NF041359">
    <property type="entry name" value="GntG_guanitoxin"/>
    <property type="match status" value="1"/>
</dbReference>
<feature type="modified residue" description="N6-(pyridoxal phosphate)lysine" evidence="5">
    <location>
        <position position="271"/>
    </location>
</feature>
<dbReference type="SUPFAM" id="SSF53383">
    <property type="entry name" value="PLP-dependent transferases"/>
    <property type="match status" value="1"/>
</dbReference>
<comment type="cofactor">
    <cofactor evidence="1">
        <name>pyridoxal 5'-phosphate</name>
        <dbReference type="ChEBI" id="CHEBI:597326"/>
    </cofactor>
</comment>
<comment type="similarity">
    <text evidence="2">Belongs to the threonine aldolase family.</text>
</comment>
<dbReference type="InterPro" id="IPR015424">
    <property type="entry name" value="PyrdxlP-dep_Trfase"/>
</dbReference>
<protein>
    <submittedName>
        <fullName evidence="8">Probable low-specificity L-threonine aldolase 2 isoform X1</fullName>
    </submittedName>
</protein>
<dbReference type="FunFam" id="3.40.640.10:FF:000030">
    <property type="entry name" value="Low-specificity L-threonine aldolase"/>
    <property type="match status" value="1"/>
</dbReference>
<evidence type="ECO:0000256" key="1">
    <source>
        <dbReference type="ARBA" id="ARBA00001933"/>
    </source>
</evidence>
<dbReference type="InterPro" id="IPR001597">
    <property type="entry name" value="ArAA_b-elim_lyase/Thr_aldolase"/>
</dbReference>
<evidence type="ECO:0000256" key="2">
    <source>
        <dbReference type="ARBA" id="ARBA00006966"/>
    </source>
</evidence>
<dbReference type="KEGG" id="ccin:107265592"/>
<dbReference type="Gene3D" id="3.40.640.10">
    <property type="entry name" value="Type I PLP-dependent aspartate aminotransferase-like (Major domain)"/>
    <property type="match status" value="1"/>
</dbReference>
<dbReference type="GO" id="GO:0006567">
    <property type="term" value="P:L-threonine catabolic process"/>
    <property type="evidence" value="ECO:0007669"/>
    <property type="project" value="TreeGrafter"/>
</dbReference>
<dbReference type="InterPro" id="IPR015421">
    <property type="entry name" value="PyrdxlP-dep_Trfase_major"/>
</dbReference>
<dbReference type="Proteomes" id="UP000694920">
    <property type="component" value="Unplaced"/>
</dbReference>
<evidence type="ECO:0000256" key="3">
    <source>
        <dbReference type="ARBA" id="ARBA00022898"/>
    </source>
</evidence>
<evidence type="ECO:0000256" key="5">
    <source>
        <dbReference type="PIRSR" id="PIRSR017617-1"/>
    </source>
</evidence>
<dbReference type="PANTHER" id="PTHR48097:SF9">
    <property type="entry name" value="L-THREONINE ALDOLASE"/>
    <property type="match status" value="1"/>
</dbReference>
<feature type="domain" description="Aromatic amino acid beta-eliminating lyase/threonine aldolase" evidence="6">
    <location>
        <begin position="76"/>
        <end position="359"/>
    </location>
</feature>
<accession>A0AAJ7VZ92</accession>
<gene>
    <name evidence="8" type="primary">LOC107265592</name>
</gene>
<dbReference type="Gene3D" id="3.90.1150.10">
    <property type="entry name" value="Aspartate Aminotransferase, domain 1"/>
    <property type="match status" value="1"/>
</dbReference>
<dbReference type="AlphaFoldDB" id="A0AAJ7VZ92"/>
<dbReference type="Pfam" id="PF01212">
    <property type="entry name" value="Beta_elim_lyase"/>
    <property type="match status" value="1"/>
</dbReference>
<keyword evidence="7" id="KW-1185">Reference proteome</keyword>
<dbReference type="InterPro" id="IPR015422">
    <property type="entry name" value="PyrdxlP-dep_Trfase_small"/>
</dbReference>
<keyword evidence="3" id="KW-0663">Pyridoxal phosphate</keyword>
<dbReference type="NCBIfam" id="NF007825">
    <property type="entry name" value="PRK10534.1"/>
    <property type="match status" value="1"/>
</dbReference>
<dbReference type="PIRSF" id="PIRSF017617">
    <property type="entry name" value="Thr_aldolase"/>
    <property type="match status" value="1"/>
</dbReference>
<sequence length="431" mass="47249">MAFLYVSAIKWLEVANGMLKFSPYDDNDVCRTYVPHSWLRFPKRSGLIARKMSSYGVGISEETRSYATAKNAVIIDLRSDTLTKPSEAMKMAMYNADLGDDVYGEDPTVKKLEKKAADLLGKEAAVFVTSGTMGNLIAIMNHCDVRGSEAYCGEESHTNLHEQGGAAQLGGVTLSTLPNESNGTFDLKKLESKLRSDRLHEPISKLVIVENTINGKVLPQSWIDDLVILAKKRNLKLHMDGARLWNASVASGIPAKDIVSGFDSVTFCLSKGLGAPVGSLLCGSKSFVERARRIRKVLGGGMRQVGVLAAAGLVAIDEVIPILKDDHRRAASIMTAINEMKSRIFSVDSKTTHTNMVMVTLNGCSAKKFAERLQLVADDDNDDDKAIVKSLALNESLVRFVLYHEINDELLNSVIRKVRYVIKELDPVLNS</sequence>
<dbReference type="PANTHER" id="PTHR48097">
    <property type="entry name" value="L-THREONINE ALDOLASE-RELATED"/>
    <property type="match status" value="1"/>
</dbReference>
<dbReference type="GO" id="GO:0005829">
    <property type="term" value="C:cytosol"/>
    <property type="evidence" value="ECO:0007669"/>
    <property type="project" value="TreeGrafter"/>
</dbReference>
<evidence type="ECO:0000313" key="7">
    <source>
        <dbReference type="Proteomes" id="UP000694920"/>
    </source>
</evidence>
<evidence type="ECO:0000256" key="4">
    <source>
        <dbReference type="ARBA" id="ARBA00023239"/>
    </source>
</evidence>
<name>A0AAJ7VZ92_CEPCN</name>
<evidence type="ECO:0000259" key="6">
    <source>
        <dbReference type="Pfam" id="PF01212"/>
    </source>
</evidence>
<organism evidence="7 8">
    <name type="scientific">Cephus cinctus</name>
    <name type="common">Wheat stem sawfly</name>
    <dbReference type="NCBI Taxonomy" id="211228"/>
    <lineage>
        <taxon>Eukaryota</taxon>
        <taxon>Metazoa</taxon>
        <taxon>Ecdysozoa</taxon>
        <taxon>Arthropoda</taxon>
        <taxon>Hexapoda</taxon>
        <taxon>Insecta</taxon>
        <taxon>Pterygota</taxon>
        <taxon>Neoptera</taxon>
        <taxon>Endopterygota</taxon>
        <taxon>Hymenoptera</taxon>
        <taxon>Cephoidea</taxon>
        <taxon>Cephidae</taxon>
        <taxon>Cephus</taxon>
    </lineage>
</organism>
<dbReference type="RefSeq" id="XP_024938674.1">
    <property type="nucleotide sequence ID" value="XM_025082906.1"/>
</dbReference>
<dbReference type="InterPro" id="IPR023603">
    <property type="entry name" value="Low_specificity_L-TA-like"/>
</dbReference>
<dbReference type="GO" id="GO:0006545">
    <property type="term" value="P:glycine biosynthetic process"/>
    <property type="evidence" value="ECO:0007669"/>
    <property type="project" value="TreeGrafter"/>
</dbReference>
<dbReference type="GO" id="GO:0008732">
    <property type="term" value="F:L-allo-threonine aldolase activity"/>
    <property type="evidence" value="ECO:0007669"/>
    <property type="project" value="TreeGrafter"/>
</dbReference>
<proteinExistence type="inferred from homology"/>